<accession>A0A399FD36</accession>
<protein>
    <submittedName>
        <fullName evidence="3">Sulfurtransferase TusA</fullName>
        <ecNumber evidence="3">2.8.1.-</ecNumber>
    </submittedName>
</protein>
<evidence type="ECO:0000313" key="3">
    <source>
        <dbReference type="EMBL" id="RIH93696.1"/>
    </source>
</evidence>
<dbReference type="Gene3D" id="3.30.110.40">
    <property type="entry name" value="TusA-like domain"/>
    <property type="match status" value="1"/>
</dbReference>
<dbReference type="PANTHER" id="PTHR33279">
    <property type="entry name" value="SULFUR CARRIER PROTEIN YEDF-RELATED"/>
    <property type="match status" value="1"/>
</dbReference>
<dbReference type="InterPro" id="IPR036868">
    <property type="entry name" value="TusA-like_sf"/>
</dbReference>
<dbReference type="CDD" id="cd00291">
    <property type="entry name" value="SirA_YedF_YeeD"/>
    <property type="match status" value="1"/>
</dbReference>
<dbReference type="PROSITE" id="PS01148">
    <property type="entry name" value="UPF0033"/>
    <property type="match status" value="1"/>
</dbReference>
<dbReference type="PANTHER" id="PTHR33279:SF2">
    <property type="entry name" value="SULFUR CARRIER PROTEIN TUSA"/>
    <property type="match status" value="1"/>
</dbReference>
<evidence type="ECO:0000313" key="4">
    <source>
        <dbReference type="Proteomes" id="UP000266178"/>
    </source>
</evidence>
<gene>
    <name evidence="3" type="primary">tusA</name>
    <name evidence="3" type="ORF">Mgrana_00279</name>
</gene>
<dbReference type="InterPro" id="IPR001455">
    <property type="entry name" value="TusA-like"/>
</dbReference>
<comment type="caution">
    <text evidence="3">The sequence shown here is derived from an EMBL/GenBank/DDBJ whole genome shotgun (WGS) entry which is preliminary data.</text>
</comment>
<dbReference type="AlphaFoldDB" id="A0A399FD36"/>
<dbReference type="EC" id="2.8.1.-" evidence="3"/>
<dbReference type="Pfam" id="PF01206">
    <property type="entry name" value="TusA"/>
    <property type="match status" value="1"/>
</dbReference>
<evidence type="ECO:0000256" key="1">
    <source>
        <dbReference type="ARBA" id="ARBA00008984"/>
    </source>
</evidence>
<dbReference type="EMBL" id="QWLB01000003">
    <property type="protein sequence ID" value="RIH93696.1"/>
    <property type="molecule type" value="Genomic_DNA"/>
</dbReference>
<dbReference type="GO" id="GO:0016740">
    <property type="term" value="F:transferase activity"/>
    <property type="evidence" value="ECO:0007669"/>
    <property type="project" value="UniProtKB-KW"/>
</dbReference>
<organism evidence="3 4">
    <name type="scientific">Meiothermus granaticius NBRC 107808</name>
    <dbReference type="NCBI Taxonomy" id="1227551"/>
    <lineage>
        <taxon>Bacteria</taxon>
        <taxon>Thermotogati</taxon>
        <taxon>Deinococcota</taxon>
        <taxon>Deinococci</taxon>
        <taxon>Thermales</taxon>
        <taxon>Thermaceae</taxon>
        <taxon>Meiothermus</taxon>
    </lineage>
</organism>
<feature type="domain" description="UPF0033" evidence="2">
    <location>
        <begin position="10"/>
        <end position="34"/>
    </location>
</feature>
<name>A0A399FD36_9DEIN</name>
<proteinExistence type="inferred from homology"/>
<dbReference type="OrthoDB" id="9796234at2"/>
<dbReference type="Proteomes" id="UP000266178">
    <property type="component" value="Unassembled WGS sequence"/>
</dbReference>
<dbReference type="RefSeq" id="WP_119355816.1">
    <property type="nucleotide sequence ID" value="NZ_BJXM01000002.1"/>
</dbReference>
<reference evidence="3 4" key="1">
    <citation type="submission" date="2018-08" db="EMBL/GenBank/DDBJ databases">
        <title>Meiothermus granaticius genome AF-68 sequencing project.</title>
        <authorList>
            <person name="Da Costa M.S."/>
            <person name="Albuquerque L."/>
            <person name="Raposo P."/>
            <person name="Froufe H.J.C."/>
            <person name="Barroso C.S."/>
            <person name="Egas C."/>
        </authorList>
    </citation>
    <scope>NUCLEOTIDE SEQUENCE [LARGE SCALE GENOMIC DNA]</scope>
    <source>
        <strain evidence="3 4">AF-68</strain>
    </source>
</reference>
<sequence>MTTVPITQEIDARGSFCPGPLMELIRTIKSAQVGDVLAVLSSDPGSAKDIPAWVAKANHELVGLEEVEGGATRFIVRKTH</sequence>
<keyword evidence="3" id="KW-0808">Transferase</keyword>
<comment type="similarity">
    <text evidence="1">Belongs to the sulfur carrier protein TusA family.</text>
</comment>
<evidence type="ECO:0000259" key="2">
    <source>
        <dbReference type="PROSITE" id="PS01148"/>
    </source>
</evidence>
<dbReference type="SUPFAM" id="SSF64307">
    <property type="entry name" value="SirA-like"/>
    <property type="match status" value="1"/>
</dbReference>
<keyword evidence="4" id="KW-1185">Reference proteome</keyword>